<dbReference type="HOGENOM" id="CLU_2240775_0_0_1"/>
<organism evidence="1">
    <name type="scientific">Oryza glumipatula</name>
    <dbReference type="NCBI Taxonomy" id="40148"/>
    <lineage>
        <taxon>Eukaryota</taxon>
        <taxon>Viridiplantae</taxon>
        <taxon>Streptophyta</taxon>
        <taxon>Embryophyta</taxon>
        <taxon>Tracheophyta</taxon>
        <taxon>Spermatophyta</taxon>
        <taxon>Magnoliopsida</taxon>
        <taxon>Liliopsida</taxon>
        <taxon>Poales</taxon>
        <taxon>Poaceae</taxon>
        <taxon>BOP clade</taxon>
        <taxon>Oryzoideae</taxon>
        <taxon>Oryzeae</taxon>
        <taxon>Oryzinae</taxon>
        <taxon>Oryza</taxon>
    </lineage>
</organism>
<evidence type="ECO:0000313" key="1">
    <source>
        <dbReference type="EnsemblPlants" id="OGLUM10G12830.1"/>
    </source>
</evidence>
<evidence type="ECO:0000313" key="2">
    <source>
        <dbReference type="Proteomes" id="UP000026961"/>
    </source>
</evidence>
<dbReference type="EnsemblPlants" id="OGLUM10G12830.1">
    <property type="protein sequence ID" value="OGLUM10G12830.1"/>
    <property type="gene ID" value="OGLUM10G12830"/>
</dbReference>
<reference evidence="1" key="1">
    <citation type="submission" date="2015-04" db="UniProtKB">
        <authorList>
            <consortium name="EnsemblPlants"/>
        </authorList>
    </citation>
    <scope>IDENTIFICATION</scope>
</reference>
<proteinExistence type="predicted"/>
<protein>
    <submittedName>
        <fullName evidence="1">Uncharacterized protein</fullName>
    </submittedName>
</protein>
<dbReference type="Proteomes" id="UP000026961">
    <property type="component" value="Chromosome 10"/>
</dbReference>
<sequence length="105" mass="11436">MAHALFLEFSLLTPSRNHRSHPFSHPHPDRDRGRGLQEVFGMAMELGHIKDDDDNVRPPSCASMEAKVASHLAALVSHTIAACRTAKRLPPPTRFHPGNAAAALA</sequence>
<reference evidence="1" key="2">
    <citation type="submission" date="2018-05" db="EMBL/GenBank/DDBJ databases">
        <title>OgluRS3 (Oryza glumaepatula Reference Sequence Version 3).</title>
        <authorList>
            <person name="Zhang J."/>
            <person name="Kudrna D."/>
            <person name="Lee S."/>
            <person name="Talag J."/>
            <person name="Welchert J."/>
            <person name="Wing R.A."/>
        </authorList>
    </citation>
    <scope>NUCLEOTIDE SEQUENCE [LARGE SCALE GENOMIC DNA]</scope>
</reference>
<keyword evidence="2" id="KW-1185">Reference proteome</keyword>
<dbReference type="AlphaFoldDB" id="A0A0E0BBM3"/>
<name>A0A0E0BBM3_9ORYZ</name>
<accession>A0A0E0BBM3</accession>
<dbReference type="Gramene" id="OGLUM10G12830.1">
    <property type="protein sequence ID" value="OGLUM10G12830.1"/>
    <property type="gene ID" value="OGLUM10G12830"/>
</dbReference>